<keyword evidence="6 10" id="KW-0472">Membrane</keyword>
<feature type="transmembrane region" description="Helical" evidence="10">
    <location>
        <begin position="73"/>
        <end position="95"/>
    </location>
</feature>
<dbReference type="GO" id="GO:0006935">
    <property type="term" value="P:chemotaxis"/>
    <property type="evidence" value="ECO:0007669"/>
    <property type="project" value="UniProtKB-KW"/>
</dbReference>
<dbReference type="PANTHER" id="PTHR32089">
    <property type="entry name" value="METHYL-ACCEPTING CHEMOTAXIS PROTEIN MCPB"/>
    <property type="match status" value="1"/>
</dbReference>
<reference evidence="14" key="1">
    <citation type="submission" date="2011-06" db="EMBL/GenBank/DDBJ databases">
        <title>Complete genome sequence of Paenibacillus mucilaginosus KNP414.</title>
        <authorList>
            <person name="Wang J."/>
            <person name="Hu S."/>
            <person name="Hu X."/>
            <person name="Zhang B."/>
            <person name="Dong D."/>
            <person name="Zhang S."/>
            <person name="Zhao K."/>
            <person name="Wu D."/>
        </authorList>
    </citation>
    <scope>NUCLEOTIDE SEQUENCE [LARGE SCALE GENOMIC DNA]</scope>
    <source>
        <strain evidence="14">KNP414</strain>
    </source>
</reference>
<dbReference type="PANTHER" id="PTHR32089:SF112">
    <property type="entry name" value="LYSOZYME-LIKE PROTEIN-RELATED"/>
    <property type="match status" value="1"/>
</dbReference>
<dbReference type="Pfam" id="PF00672">
    <property type="entry name" value="HAMP"/>
    <property type="match status" value="1"/>
</dbReference>
<dbReference type="Gene3D" id="3.30.450.20">
    <property type="entry name" value="PAS domain"/>
    <property type="match status" value="1"/>
</dbReference>
<evidence type="ECO:0000256" key="10">
    <source>
        <dbReference type="SAM" id="Phobius"/>
    </source>
</evidence>
<gene>
    <name evidence="13" type="ordered locus">KNP414_06367</name>
</gene>
<organism evidence="13 14">
    <name type="scientific">Paenibacillus mucilaginosus (strain KNP414)</name>
    <dbReference type="NCBI Taxonomy" id="1036673"/>
    <lineage>
        <taxon>Bacteria</taxon>
        <taxon>Bacillati</taxon>
        <taxon>Bacillota</taxon>
        <taxon>Bacilli</taxon>
        <taxon>Bacillales</taxon>
        <taxon>Paenibacillaceae</taxon>
        <taxon>Paenibacillus</taxon>
    </lineage>
</organism>
<evidence type="ECO:0000256" key="7">
    <source>
        <dbReference type="ARBA" id="ARBA00023224"/>
    </source>
</evidence>
<feature type="transmembrane region" description="Helical" evidence="10">
    <location>
        <begin position="358"/>
        <end position="381"/>
    </location>
</feature>
<evidence type="ECO:0000256" key="2">
    <source>
        <dbReference type="ARBA" id="ARBA00022475"/>
    </source>
</evidence>
<keyword evidence="4 10" id="KW-0812">Transmembrane</keyword>
<dbReference type="SMART" id="SM00283">
    <property type="entry name" value="MA"/>
    <property type="match status" value="1"/>
</dbReference>
<dbReference type="GO" id="GO:0005886">
    <property type="term" value="C:plasma membrane"/>
    <property type="evidence" value="ECO:0007669"/>
    <property type="project" value="UniProtKB-SubCell"/>
</dbReference>
<evidence type="ECO:0000259" key="12">
    <source>
        <dbReference type="PROSITE" id="PS50885"/>
    </source>
</evidence>
<dbReference type="InterPro" id="IPR033479">
    <property type="entry name" value="dCache_1"/>
</dbReference>
<dbReference type="Pfam" id="PF02743">
    <property type="entry name" value="dCache_1"/>
    <property type="match status" value="1"/>
</dbReference>
<evidence type="ECO:0000259" key="11">
    <source>
        <dbReference type="PROSITE" id="PS50111"/>
    </source>
</evidence>
<dbReference type="EMBL" id="CP002869">
    <property type="protein sequence ID" value="AEI44888.1"/>
    <property type="molecule type" value="Genomic_DNA"/>
</dbReference>
<dbReference type="AlphaFoldDB" id="F8FLX2"/>
<dbReference type="CDD" id="cd06225">
    <property type="entry name" value="HAMP"/>
    <property type="match status" value="1"/>
</dbReference>
<dbReference type="GO" id="GO:0007165">
    <property type="term" value="P:signal transduction"/>
    <property type="evidence" value="ECO:0007669"/>
    <property type="project" value="UniProtKB-KW"/>
</dbReference>
<dbReference type="InterPro" id="IPR004089">
    <property type="entry name" value="MCPsignal_dom"/>
</dbReference>
<comment type="subcellular location">
    <subcellularLocation>
        <location evidence="1">Cell membrane</location>
        <topology evidence="1">Multi-pass membrane protein</topology>
    </subcellularLocation>
</comment>
<dbReference type="InterPro" id="IPR003660">
    <property type="entry name" value="HAMP_dom"/>
</dbReference>
<dbReference type="Gene3D" id="1.10.8.500">
    <property type="entry name" value="HAMP domain in histidine kinase"/>
    <property type="match status" value="1"/>
</dbReference>
<protein>
    <recommendedName>
        <fullName evidence="15">Methyl-accepting chemotaxis protein</fullName>
    </recommendedName>
</protein>
<evidence type="ECO:0000256" key="4">
    <source>
        <dbReference type="ARBA" id="ARBA00022692"/>
    </source>
</evidence>
<evidence type="ECO:0000313" key="14">
    <source>
        <dbReference type="Proteomes" id="UP000006620"/>
    </source>
</evidence>
<dbReference type="KEGG" id="pms:KNP414_06367"/>
<name>F8FLX2_PAEMK</name>
<dbReference type="Proteomes" id="UP000006620">
    <property type="component" value="Chromosome"/>
</dbReference>
<evidence type="ECO:0000256" key="3">
    <source>
        <dbReference type="ARBA" id="ARBA00022500"/>
    </source>
</evidence>
<dbReference type="Pfam" id="PF00015">
    <property type="entry name" value="MCPsignal"/>
    <property type="match status" value="1"/>
</dbReference>
<dbReference type="PATRIC" id="fig|1036673.3.peg.5925"/>
<evidence type="ECO:0000256" key="9">
    <source>
        <dbReference type="PROSITE-ProRule" id="PRU00284"/>
    </source>
</evidence>
<dbReference type="RefSeq" id="WP_013920032.1">
    <property type="nucleotide sequence ID" value="NC_015690.1"/>
</dbReference>
<evidence type="ECO:0000313" key="13">
    <source>
        <dbReference type="EMBL" id="AEI44888.1"/>
    </source>
</evidence>
<keyword evidence="5 10" id="KW-1133">Transmembrane helix</keyword>
<evidence type="ECO:0000256" key="8">
    <source>
        <dbReference type="ARBA" id="ARBA00029447"/>
    </source>
</evidence>
<evidence type="ECO:0008006" key="15">
    <source>
        <dbReference type="Google" id="ProtNLM"/>
    </source>
</evidence>
<keyword evidence="2" id="KW-1003">Cell membrane</keyword>
<dbReference type="PROSITE" id="PS50885">
    <property type="entry name" value="HAMP"/>
    <property type="match status" value="1"/>
</dbReference>
<accession>F8FLX2</accession>
<feature type="domain" description="Methyl-accepting transducer" evidence="11">
    <location>
        <begin position="453"/>
        <end position="703"/>
    </location>
</feature>
<keyword evidence="7 9" id="KW-0807">Transducer</keyword>
<proteinExistence type="inferred from homology"/>
<feature type="domain" description="HAMP" evidence="12">
    <location>
        <begin position="382"/>
        <end position="434"/>
    </location>
</feature>
<dbReference type="PROSITE" id="PS50111">
    <property type="entry name" value="CHEMOTAXIS_TRANSDUC_2"/>
    <property type="match status" value="1"/>
</dbReference>
<dbReference type="SMART" id="SM00304">
    <property type="entry name" value="HAMP"/>
    <property type="match status" value="1"/>
</dbReference>
<sequence length="739" mass="79980">MKEQWATIKSRLSRGGRKLQESGLGDKARRAAKAAAKGAVKGTVKGTAAVLRAAGSKREVRLSQLVKSVGAKLFLIFFVSILFFVLTVGLTSYSISKGVIQTKVGEASEGTISQAGQKLDLMYAVYEDLSMQVMLDGFIKDALVKSSGMDKGSFDFLQLRRELGERLNVFAFSNKTLKSIYLFDSKGELLSSVGGSMSPAKKVSEEVWFKKAVEEGGRPYWMETNPKGYSDGIGFGGTPTYGLSRLLRDTTSSGVQAVLMMEIQGETLSKEVAEIDMGVGGRTLIVNPELKTISAVDNGLIGQDSALGVTKEKLNEAKGSLLSDKEDTQIVYYKSEKTGWLLVGSMPVDQLVKDAKKIFTMTWVMAVIAMIMAVGIGYFIIRMIGRPLVLLRNLMKEGEQGNLTVRMEVKSEDEIGQLGRSFNEMMEKITVLVRQTNHSAQEVLDTAAELSDVSKKTASSAKEIAVATEEIAGGATSLAMESERGNELTYQISTQMKSVVEANVVMGTSASEVQHSSKQGIEYMSELIGKTNTTETMTRSMVEKVDNLKESTGSIVKILDVLRSMTKQTNILSLNATIEAARAGEAGKGFMVVADEIRKLADQSKQSIDIVGQITAKIQKEIEETVGVLSQAYPIFQEQISSVKEAGSIFQQVDEQMGSLIGRLSEVTESISQLESSQLVLTDAMANVSAVAEESSATSEQVASLSSEQLGVSTGLVRLSEKLEQLSNSLKESLTKFQV</sequence>
<evidence type="ECO:0000256" key="6">
    <source>
        <dbReference type="ARBA" id="ARBA00023136"/>
    </source>
</evidence>
<dbReference type="Gene3D" id="1.10.287.950">
    <property type="entry name" value="Methyl-accepting chemotaxis protein"/>
    <property type="match status" value="1"/>
</dbReference>
<dbReference type="SUPFAM" id="SSF58104">
    <property type="entry name" value="Methyl-accepting chemotaxis protein (MCP) signaling domain"/>
    <property type="match status" value="1"/>
</dbReference>
<reference evidence="13 14" key="2">
    <citation type="journal article" date="2013" name="Genome Announc.">
        <title>Genome Sequence of Growth-Improving Paenibacillus mucilaginosus Strain KNP414.</title>
        <authorList>
            <person name="Lu J.J."/>
            <person name="Wang J.F."/>
            <person name="Hu X.F."/>
        </authorList>
    </citation>
    <scope>NUCLEOTIDE SEQUENCE [LARGE SCALE GENOMIC DNA]</scope>
    <source>
        <strain evidence="13 14">KNP414</strain>
    </source>
</reference>
<dbReference type="HOGENOM" id="CLU_000445_107_19_9"/>
<comment type="similarity">
    <text evidence="8">Belongs to the methyl-accepting chemotaxis (MCP) protein family.</text>
</comment>
<keyword evidence="3" id="KW-0145">Chemotaxis</keyword>
<evidence type="ECO:0000256" key="1">
    <source>
        <dbReference type="ARBA" id="ARBA00004651"/>
    </source>
</evidence>
<evidence type="ECO:0000256" key="5">
    <source>
        <dbReference type="ARBA" id="ARBA00022989"/>
    </source>
</evidence>